<keyword evidence="2" id="KW-1185">Reference proteome</keyword>
<reference evidence="1" key="2">
    <citation type="submission" date="2020-11" db="EMBL/GenBank/DDBJ databases">
        <authorList>
            <person name="McCartney M.A."/>
            <person name="Auch B."/>
            <person name="Kono T."/>
            <person name="Mallez S."/>
            <person name="Becker A."/>
            <person name="Gohl D.M."/>
            <person name="Silverstein K.A.T."/>
            <person name="Koren S."/>
            <person name="Bechman K.B."/>
            <person name="Herman A."/>
            <person name="Abrahante J.E."/>
            <person name="Garbe J."/>
        </authorList>
    </citation>
    <scope>NUCLEOTIDE SEQUENCE</scope>
    <source>
        <strain evidence="1">Duluth1</strain>
        <tissue evidence="1">Whole animal</tissue>
    </source>
</reference>
<gene>
    <name evidence="1" type="ORF">DPMN_085200</name>
</gene>
<proteinExistence type="predicted"/>
<comment type="caution">
    <text evidence="1">The sequence shown here is derived from an EMBL/GenBank/DDBJ whole genome shotgun (WGS) entry which is preliminary data.</text>
</comment>
<protein>
    <submittedName>
        <fullName evidence="1">Uncharacterized protein</fullName>
    </submittedName>
</protein>
<name>A0A9D3YFM0_DREPO</name>
<organism evidence="1 2">
    <name type="scientific">Dreissena polymorpha</name>
    <name type="common">Zebra mussel</name>
    <name type="synonym">Mytilus polymorpha</name>
    <dbReference type="NCBI Taxonomy" id="45954"/>
    <lineage>
        <taxon>Eukaryota</taxon>
        <taxon>Metazoa</taxon>
        <taxon>Spiralia</taxon>
        <taxon>Lophotrochozoa</taxon>
        <taxon>Mollusca</taxon>
        <taxon>Bivalvia</taxon>
        <taxon>Autobranchia</taxon>
        <taxon>Heteroconchia</taxon>
        <taxon>Euheterodonta</taxon>
        <taxon>Imparidentia</taxon>
        <taxon>Neoheterodontei</taxon>
        <taxon>Myida</taxon>
        <taxon>Dreissenoidea</taxon>
        <taxon>Dreissenidae</taxon>
        <taxon>Dreissena</taxon>
    </lineage>
</organism>
<evidence type="ECO:0000313" key="1">
    <source>
        <dbReference type="EMBL" id="KAH3697694.1"/>
    </source>
</evidence>
<evidence type="ECO:0000313" key="2">
    <source>
        <dbReference type="Proteomes" id="UP000828390"/>
    </source>
</evidence>
<dbReference type="EMBL" id="JAIWYP010000016">
    <property type="protein sequence ID" value="KAH3697694.1"/>
    <property type="molecule type" value="Genomic_DNA"/>
</dbReference>
<sequence>MPQAFESILEVDEIVEELMLVMQVFLYDDSAVENLISCALPSSESACSSASSFSVFLFNWLRMMRSSTLLGMLVRLMVR</sequence>
<reference evidence="1" key="1">
    <citation type="journal article" date="2019" name="bioRxiv">
        <title>The Genome of the Zebra Mussel, Dreissena polymorpha: A Resource for Invasive Species Research.</title>
        <authorList>
            <person name="McCartney M.A."/>
            <person name="Auch B."/>
            <person name="Kono T."/>
            <person name="Mallez S."/>
            <person name="Zhang Y."/>
            <person name="Obille A."/>
            <person name="Becker A."/>
            <person name="Abrahante J.E."/>
            <person name="Garbe J."/>
            <person name="Badalamenti J.P."/>
            <person name="Herman A."/>
            <person name="Mangelson H."/>
            <person name="Liachko I."/>
            <person name="Sullivan S."/>
            <person name="Sone E.D."/>
            <person name="Koren S."/>
            <person name="Silverstein K.A.T."/>
            <person name="Beckman K.B."/>
            <person name="Gohl D.M."/>
        </authorList>
    </citation>
    <scope>NUCLEOTIDE SEQUENCE</scope>
    <source>
        <strain evidence="1">Duluth1</strain>
        <tissue evidence="1">Whole animal</tissue>
    </source>
</reference>
<dbReference type="Proteomes" id="UP000828390">
    <property type="component" value="Unassembled WGS sequence"/>
</dbReference>
<dbReference type="AlphaFoldDB" id="A0A9D3YFM0"/>
<accession>A0A9D3YFM0</accession>